<gene>
    <name evidence="2" type="ORF">Tco_0706179</name>
</gene>
<dbReference type="InterPro" id="IPR021109">
    <property type="entry name" value="Peptidase_aspartic_dom_sf"/>
</dbReference>
<dbReference type="PANTHER" id="PTHR24559:SF427">
    <property type="entry name" value="RNA-DIRECTED DNA POLYMERASE"/>
    <property type="match status" value="1"/>
</dbReference>
<evidence type="ECO:0000313" key="3">
    <source>
        <dbReference type="Proteomes" id="UP001151760"/>
    </source>
</evidence>
<evidence type="ECO:0000313" key="2">
    <source>
        <dbReference type="EMBL" id="GJS73338.1"/>
    </source>
</evidence>
<dbReference type="PROSITE" id="PS50878">
    <property type="entry name" value="RT_POL"/>
    <property type="match status" value="1"/>
</dbReference>
<dbReference type="Proteomes" id="UP001151760">
    <property type="component" value="Unassembled WGS sequence"/>
</dbReference>
<dbReference type="Pfam" id="PF08284">
    <property type="entry name" value="RVP_2"/>
    <property type="match status" value="1"/>
</dbReference>
<keyword evidence="2" id="KW-0808">Transferase</keyword>
<reference evidence="2" key="2">
    <citation type="submission" date="2022-01" db="EMBL/GenBank/DDBJ databases">
        <authorList>
            <person name="Yamashiro T."/>
            <person name="Shiraishi A."/>
            <person name="Satake H."/>
            <person name="Nakayama K."/>
        </authorList>
    </citation>
    <scope>NUCLEOTIDE SEQUENCE</scope>
</reference>
<accession>A0ABQ4Y8S0</accession>
<keyword evidence="2" id="KW-0548">Nucleotidyltransferase</keyword>
<proteinExistence type="predicted"/>
<dbReference type="Pfam" id="PF00078">
    <property type="entry name" value="RVT_1"/>
    <property type="match status" value="1"/>
</dbReference>
<dbReference type="Gene3D" id="2.40.70.10">
    <property type="entry name" value="Acid Proteases"/>
    <property type="match status" value="1"/>
</dbReference>
<organism evidence="2 3">
    <name type="scientific">Tanacetum coccineum</name>
    <dbReference type="NCBI Taxonomy" id="301880"/>
    <lineage>
        <taxon>Eukaryota</taxon>
        <taxon>Viridiplantae</taxon>
        <taxon>Streptophyta</taxon>
        <taxon>Embryophyta</taxon>
        <taxon>Tracheophyta</taxon>
        <taxon>Spermatophyta</taxon>
        <taxon>Magnoliopsida</taxon>
        <taxon>eudicotyledons</taxon>
        <taxon>Gunneridae</taxon>
        <taxon>Pentapetalae</taxon>
        <taxon>asterids</taxon>
        <taxon>campanulids</taxon>
        <taxon>Asterales</taxon>
        <taxon>Asteraceae</taxon>
        <taxon>Asteroideae</taxon>
        <taxon>Anthemideae</taxon>
        <taxon>Anthemidinae</taxon>
        <taxon>Tanacetum</taxon>
    </lineage>
</organism>
<dbReference type="CDD" id="cd01647">
    <property type="entry name" value="RT_LTR"/>
    <property type="match status" value="1"/>
</dbReference>
<dbReference type="InterPro" id="IPR000477">
    <property type="entry name" value="RT_dom"/>
</dbReference>
<reference evidence="2" key="1">
    <citation type="journal article" date="2022" name="Int. J. Mol. Sci.">
        <title>Draft Genome of Tanacetum Coccineum: Genomic Comparison of Closely Related Tanacetum-Family Plants.</title>
        <authorList>
            <person name="Yamashiro T."/>
            <person name="Shiraishi A."/>
            <person name="Nakayama K."/>
            <person name="Satake H."/>
        </authorList>
    </citation>
    <scope>NUCLEOTIDE SEQUENCE</scope>
</reference>
<dbReference type="InterPro" id="IPR043502">
    <property type="entry name" value="DNA/RNA_pol_sf"/>
</dbReference>
<dbReference type="InterPro" id="IPR001969">
    <property type="entry name" value="Aspartic_peptidase_AS"/>
</dbReference>
<dbReference type="GO" id="GO:0003964">
    <property type="term" value="F:RNA-directed DNA polymerase activity"/>
    <property type="evidence" value="ECO:0007669"/>
    <property type="project" value="UniProtKB-KW"/>
</dbReference>
<dbReference type="InterPro" id="IPR053134">
    <property type="entry name" value="RNA-dir_DNA_polymerase"/>
</dbReference>
<feature type="domain" description="Reverse transcriptase" evidence="1">
    <location>
        <begin position="174"/>
        <end position="353"/>
    </location>
</feature>
<comment type="caution">
    <text evidence="2">The sequence shown here is derived from an EMBL/GenBank/DDBJ whole genome shotgun (WGS) entry which is preliminary data.</text>
</comment>
<dbReference type="PROSITE" id="PS00141">
    <property type="entry name" value="ASP_PROTEASE"/>
    <property type="match status" value="1"/>
</dbReference>
<evidence type="ECO:0000259" key="1">
    <source>
        <dbReference type="PROSITE" id="PS50878"/>
    </source>
</evidence>
<dbReference type="Gene3D" id="3.10.10.10">
    <property type="entry name" value="HIV Type 1 Reverse Transcriptase, subunit A, domain 1"/>
    <property type="match status" value="1"/>
</dbReference>
<dbReference type="Gene3D" id="3.30.70.270">
    <property type="match status" value="2"/>
</dbReference>
<sequence>MKNNNNRGNPAGNVNALAKVYAVGHVGTNPDSNVMTGTFLLNNRYASILFDTGADRSFVSTAFSSQIDITPTALDHYYDIELADERIIGLNTILRGCTLNILNHPFNIDLMPVELGSFDAIIGMDWLDLPGLPPTRQVEFQIDLIPGAAPVARAPYRLAPSEMKELSEQLKELSDKGFIRPSSSPWGAPVLFVKKKDGSFRMCIDYRELNKLTVKNRYPLPRIDDLFDQLQGSSVYSKIDLRSGYHQLRVREEDIPKTAFRTRYGHYEFQVMPFGLTNAPAVFMDLMNRVCKPFLDKFVIVFIDDILIYSKNKKEHEEHLKAVLELLKKEKLYAKFSKCEFWIPKVQFLGHVIDSQGIHVDPAKIESIKDWESPKMPTEIRQFLGLAGYYRRFIEGFSKTAKSMTKLTQKGVKFDWGDK</sequence>
<keyword evidence="2" id="KW-0695">RNA-directed DNA polymerase</keyword>
<protein>
    <submittedName>
        <fullName evidence="2">Reverse transcriptase domain-containing protein</fullName>
    </submittedName>
</protein>
<dbReference type="SUPFAM" id="SSF56672">
    <property type="entry name" value="DNA/RNA polymerases"/>
    <property type="match status" value="1"/>
</dbReference>
<dbReference type="EMBL" id="BQNB010010147">
    <property type="protein sequence ID" value="GJS73338.1"/>
    <property type="molecule type" value="Genomic_DNA"/>
</dbReference>
<dbReference type="SUPFAM" id="SSF50630">
    <property type="entry name" value="Acid proteases"/>
    <property type="match status" value="1"/>
</dbReference>
<dbReference type="PANTHER" id="PTHR24559">
    <property type="entry name" value="TRANSPOSON TY3-I GAG-POL POLYPROTEIN"/>
    <property type="match status" value="1"/>
</dbReference>
<dbReference type="InterPro" id="IPR043128">
    <property type="entry name" value="Rev_trsase/Diguanyl_cyclase"/>
</dbReference>
<keyword evidence="3" id="KW-1185">Reference proteome</keyword>
<dbReference type="CDD" id="cd00303">
    <property type="entry name" value="retropepsin_like"/>
    <property type="match status" value="1"/>
</dbReference>
<name>A0ABQ4Y8S0_9ASTR</name>